<evidence type="ECO:0000256" key="8">
    <source>
        <dbReference type="SAM" id="Phobius"/>
    </source>
</evidence>
<evidence type="ECO:0000256" key="7">
    <source>
        <dbReference type="SAM" id="MobiDB-lite"/>
    </source>
</evidence>
<feature type="domain" description="VTT" evidence="9">
    <location>
        <begin position="46"/>
        <end position="172"/>
    </location>
</feature>
<feature type="compositionally biased region" description="Polar residues" evidence="7">
    <location>
        <begin position="267"/>
        <end position="277"/>
    </location>
</feature>
<feature type="transmembrane region" description="Helical" evidence="8">
    <location>
        <begin position="63"/>
        <end position="86"/>
    </location>
</feature>
<evidence type="ECO:0000256" key="6">
    <source>
        <dbReference type="ARBA" id="ARBA00023136"/>
    </source>
</evidence>
<evidence type="ECO:0000256" key="5">
    <source>
        <dbReference type="ARBA" id="ARBA00022989"/>
    </source>
</evidence>
<evidence type="ECO:0000313" key="10">
    <source>
        <dbReference type="EMBL" id="MPY38432.1"/>
    </source>
</evidence>
<dbReference type="PANTHER" id="PTHR42709:SF6">
    <property type="entry name" value="UNDECAPRENYL PHOSPHATE TRANSPORTER A"/>
    <property type="match status" value="1"/>
</dbReference>
<dbReference type="EMBL" id="VJZE01000001">
    <property type="protein sequence ID" value="MPY38432.1"/>
    <property type="molecule type" value="Genomic_DNA"/>
</dbReference>
<organism evidence="10 11">
    <name type="scientific">Streptomyces phyllanthi</name>
    <dbReference type="NCBI Taxonomy" id="1803180"/>
    <lineage>
        <taxon>Bacteria</taxon>
        <taxon>Bacillati</taxon>
        <taxon>Actinomycetota</taxon>
        <taxon>Actinomycetes</taxon>
        <taxon>Kitasatosporales</taxon>
        <taxon>Streptomycetaceae</taxon>
        <taxon>Streptomyces</taxon>
    </lineage>
</organism>
<dbReference type="InterPro" id="IPR032816">
    <property type="entry name" value="VTT_dom"/>
</dbReference>
<dbReference type="PANTHER" id="PTHR42709">
    <property type="entry name" value="ALKALINE PHOSPHATASE LIKE PROTEIN"/>
    <property type="match status" value="1"/>
</dbReference>
<keyword evidence="4 8" id="KW-0812">Transmembrane</keyword>
<evidence type="ECO:0000313" key="11">
    <source>
        <dbReference type="Proteomes" id="UP000326979"/>
    </source>
</evidence>
<keyword evidence="11" id="KW-1185">Reference proteome</keyword>
<feature type="region of interest" description="Disordered" evidence="7">
    <location>
        <begin position="254"/>
        <end position="314"/>
    </location>
</feature>
<reference evidence="10 11" key="1">
    <citation type="submission" date="2019-07" db="EMBL/GenBank/DDBJ databases">
        <title>New species of Amycolatopsis and Streptomyces.</title>
        <authorList>
            <person name="Duangmal K."/>
            <person name="Teo W.F.A."/>
            <person name="Lipun K."/>
        </authorList>
    </citation>
    <scope>NUCLEOTIDE SEQUENCE [LARGE SCALE GENOMIC DNA]</scope>
    <source>
        <strain evidence="10 11">TISTR 2346</strain>
    </source>
</reference>
<gene>
    <name evidence="10" type="ORF">FNH04_00160</name>
</gene>
<accession>A0A5N8VUG9</accession>
<sequence length="314" mass="33506">MQLLLAQAANEPTTGVAGWALDLIDSLGAVGLAVLSALDSMTSVLPVDVLLPLVGYSATQGGILIATAIACATAGSVTGFLVLYTVGARLGRDRSRAMLTKIPGIKGEGVDRAEAWFARHGTKAVLFGRMLPGVRCFISIPAGVERMPLPKYLLFSALGSLMWNSTLLLSGYLLGENWHRITDVVGMLPYVLIGAVVVAVPIVLLKRRRRRQGKTAAVPSALPVRSGSSRRKRKVAAVLAVPIVLLKRRLRRQGKTTAVPSDPPALSHSSGRSSRNQKIAGILAAPSVLRRRNRRKKVAEPAVTENEHVEVTQP</sequence>
<evidence type="ECO:0000259" key="9">
    <source>
        <dbReference type="Pfam" id="PF09335"/>
    </source>
</evidence>
<evidence type="ECO:0000256" key="2">
    <source>
        <dbReference type="ARBA" id="ARBA00010792"/>
    </source>
</evidence>
<evidence type="ECO:0000256" key="4">
    <source>
        <dbReference type="ARBA" id="ARBA00022692"/>
    </source>
</evidence>
<feature type="transmembrane region" description="Helical" evidence="8">
    <location>
        <begin position="187"/>
        <end position="205"/>
    </location>
</feature>
<dbReference type="InterPro" id="IPR051311">
    <property type="entry name" value="DedA_domain"/>
</dbReference>
<proteinExistence type="inferred from homology"/>
<evidence type="ECO:0000256" key="3">
    <source>
        <dbReference type="ARBA" id="ARBA00022475"/>
    </source>
</evidence>
<evidence type="ECO:0000256" key="1">
    <source>
        <dbReference type="ARBA" id="ARBA00004651"/>
    </source>
</evidence>
<dbReference type="Proteomes" id="UP000326979">
    <property type="component" value="Unassembled WGS sequence"/>
</dbReference>
<feature type="compositionally biased region" description="Basic and acidic residues" evidence="7">
    <location>
        <begin position="305"/>
        <end position="314"/>
    </location>
</feature>
<dbReference type="OrthoDB" id="9813426at2"/>
<keyword evidence="6 8" id="KW-0472">Membrane</keyword>
<feature type="transmembrane region" description="Helical" evidence="8">
    <location>
        <begin position="152"/>
        <end position="175"/>
    </location>
</feature>
<comment type="subcellular location">
    <subcellularLocation>
        <location evidence="1">Cell membrane</location>
        <topology evidence="1">Multi-pass membrane protein</topology>
    </subcellularLocation>
</comment>
<protein>
    <submittedName>
        <fullName evidence="10">DedA family protein</fullName>
    </submittedName>
</protein>
<comment type="similarity">
    <text evidence="2">Belongs to the DedA family.</text>
</comment>
<dbReference type="Pfam" id="PF09335">
    <property type="entry name" value="VTT_dom"/>
    <property type="match status" value="1"/>
</dbReference>
<name>A0A5N8VUG9_9ACTN</name>
<dbReference type="GO" id="GO:0005886">
    <property type="term" value="C:plasma membrane"/>
    <property type="evidence" value="ECO:0007669"/>
    <property type="project" value="UniProtKB-SubCell"/>
</dbReference>
<keyword evidence="5 8" id="KW-1133">Transmembrane helix</keyword>
<dbReference type="AlphaFoldDB" id="A0A5N8VUG9"/>
<dbReference type="RefSeq" id="WP_152779111.1">
    <property type="nucleotide sequence ID" value="NZ_BAABEQ010000021.1"/>
</dbReference>
<comment type="caution">
    <text evidence="10">The sequence shown here is derived from an EMBL/GenBank/DDBJ whole genome shotgun (WGS) entry which is preliminary data.</text>
</comment>
<keyword evidence="3" id="KW-1003">Cell membrane</keyword>